<dbReference type="SUPFAM" id="SSF51735">
    <property type="entry name" value="NAD(P)-binding Rossmann-fold domains"/>
    <property type="match status" value="1"/>
</dbReference>
<evidence type="ECO:0000256" key="4">
    <source>
        <dbReference type="ARBA" id="ARBA00022833"/>
    </source>
</evidence>
<evidence type="ECO:0000313" key="8">
    <source>
        <dbReference type="Proteomes" id="UP000193467"/>
    </source>
</evidence>
<dbReference type="Gene3D" id="3.40.50.720">
    <property type="entry name" value="NAD(P)-binding Rossmann-like Domain"/>
    <property type="match status" value="1"/>
</dbReference>
<dbReference type="Pfam" id="PF08240">
    <property type="entry name" value="ADH_N"/>
    <property type="match status" value="1"/>
</dbReference>
<dbReference type="GO" id="GO:0046872">
    <property type="term" value="F:metal ion binding"/>
    <property type="evidence" value="ECO:0007669"/>
    <property type="project" value="UniProtKB-KW"/>
</dbReference>
<protein>
    <submittedName>
        <fullName evidence="7">Chaperonin 10-like protein</fullName>
    </submittedName>
</protein>
<dbReference type="PANTHER" id="PTHR42940:SF7">
    <property type="entry name" value="ALCOHOL DEHYDROGENASE-LIKE N-TERMINAL DOMAIN-CONTAINING PROTEIN"/>
    <property type="match status" value="1"/>
</dbReference>
<dbReference type="Proteomes" id="UP000193467">
    <property type="component" value="Unassembled WGS sequence"/>
</dbReference>
<dbReference type="GO" id="GO:0005737">
    <property type="term" value="C:cytoplasm"/>
    <property type="evidence" value="ECO:0007669"/>
    <property type="project" value="TreeGrafter"/>
</dbReference>
<gene>
    <name evidence="7" type="ORF">BCR35DRAFT_339024</name>
</gene>
<feature type="domain" description="Alcohol dehydrogenase-like N-terminal" evidence="6">
    <location>
        <begin position="32"/>
        <end position="141"/>
    </location>
</feature>
<proteinExistence type="inferred from homology"/>
<accession>A0A1Y2C2S1</accession>
<dbReference type="InterPro" id="IPR013154">
    <property type="entry name" value="ADH-like_N"/>
</dbReference>
<name>A0A1Y2C2S1_9BASI</name>
<evidence type="ECO:0000256" key="3">
    <source>
        <dbReference type="ARBA" id="ARBA00022723"/>
    </source>
</evidence>
<keyword evidence="3" id="KW-0479">Metal-binding</keyword>
<evidence type="ECO:0000256" key="2">
    <source>
        <dbReference type="ARBA" id="ARBA00008072"/>
    </source>
</evidence>
<comment type="similarity">
    <text evidence="2">Belongs to the zinc-containing alcohol dehydrogenase family.</text>
</comment>
<dbReference type="GO" id="GO:0004022">
    <property type="term" value="F:alcohol dehydrogenase (NAD+) activity"/>
    <property type="evidence" value="ECO:0007669"/>
    <property type="project" value="TreeGrafter"/>
</dbReference>
<dbReference type="OrthoDB" id="1560166at2759"/>
<comment type="caution">
    <text evidence="7">The sequence shown here is derived from an EMBL/GenBank/DDBJ whole genome shotgun (WGS) entry which is preliminary data.</text>
</comment>
<dbReference type="PANTHER" id="PTHR42940">
    <property type="entry name" value="ALCOHOL DEHYDROGENASE 1-RELATED"/>
    <property type="match status" value="1"/>
</dbReference>
<sequence length="342" mass="37304">MQSNPKTFMAAQICHKGGKLEMKEVEWREPKRGEIIVKVMACGVSHSDSITQDQLLDGIKYPRTPGHEFVGQVCAMGEGEMKCKMGDMVGGSWHGGHCLTCEPCRAGDYACCTGQQYNGVTRDGGMAEYVCMRADACIMCPKGMDPAEMTALMFRGATIFNSLNSMCVKAGELVAVHGAGGLGKLACDMSRCMGFRTVLIGEGDKLQREMNLSRESFIDCTKMDVAKELMSMGGAKVILCCIAESKRLPSFVGGLCPNGQLCLTNISGEPYCEIPMIPLIMRRLAVCGQPAPTPLEVEQCLHFCKMTDMHVKVNKMALKDCNKAWECAMNPDEMKKPVLMMA</sequence>
<dbReference type="STRING" id="106004.A0A1Y2C2S1"/>
<evidence type="ECO:0000313" key="7">
    <source>
        <dbReference type="EMBL" id="ORY41187.1"/>
    </source>
</evidence>
<evidence type="ECO:0000256" key="1">
    <source>
        <dbReference type="ARBA" id="ARBA00001947"/>
    </source>
</evidence>
<dbReference type="AlphaFoldDB" id="A0A1Y2C2S1"/>
<keyword evidence="4" id="KW-0862">Zinc</keyword>
<dbReference type="InterPro" id="IPR011032">
    <property type="entry name" value="GroES-like_sf"/>
</dbReference>
<dbReference type="InParanoid" id="A0A1Y2C2S1"/>
<dbReference type="Gene3D" id="3.90.180.10">
    <property type="entry name" value="Medium-chain alcohol dehydrogenases, catalytic domain"/>
    <property type="match status" value="1"/>
</dbReference>
<dbReference type="InterPro" id="IPR036291">
    <property type="entry name" value="NAD(P)-bd_dom_sf"/>
</dbReference>
<dbReference type="EMBL" id="MCGR01000137">
    <property type="protein sequence ID" value="ORY41187.1"/>
    <property type="molecule type" value="Genomic_DNA"/>
</dbReference>
<dbReference type="SUPFAM" id="SSF50129">
    <property type="entry name" value="GroES-like"/>
    <property type="match status" value="1"/>
</dbReference>
<evidence type="ECO:0000259" key="6">
    <source>
        <dbReference type="Pfam" id="PF08240"/>
    </source>
</evidence>
<comment type="cofactor">
    <cofactor evidence="1">
        <name>Zn(2+)</name>
        <dbReference type="ChEBI" id="CHEBI:29105"/>
    </cofactor>
</comment>
<keyword evidence="8" id="KW-1185">Reference proteome</keyword>
<keyword evidence="5" id="KW-0560">Oxidoreductase</keyword>
<reference evidence="7 8" key="1">
    <citation type="submission" date="2016-07" db="EMBL/GenBank/DDBJ databases">
        <title>Pervasive Adenine N6-methylation of Active Genes in Fungi.</title>
        <authorList>
            <consortium name="DOE Joint Genome Institute"/>
            <person name="Mondo S.J."/>
            <person name="Dannebaum R.O."/>
            <person name="Kuo R.C."/>
            <person name="Labutti K."/>
            <person name="Haridas S."/>
            <person name="Kuo A."/>
            <person name="Salamov A."/>
            <person name="Ahrendt S.R."/>
            <person name="Lipzen A."/>
            <person name="Sullivan W."/>
            <person name="Andreopoulos W.B."/>
            <person name="Clum A."/>
            <person name="Lindquist E."/>
            <person name="Daum C."/>
            <person name="Ramamoorthy G.K."/>
            <person name="Gryganskyi A."/>
            <person name="Culley D."/>
            <person name="Magnuson J.K."/>
            <person name="James T.Y."/>
            <person name="O'Malley M.A."/>
            <person name="Stajich J.E."/>
            <person name="Spatafora J.W."/>
            <person name="Visel A."/>
            <person name="Grigoriev I.V."/>
        </authorList>
    </citation>
    <scope>NUCLEOTIDE SEQUENCE [LARGE SCALE GENOMIC DNA]</scope>
    <source>
        <strain evidence="7 8">62-1032</strain>
    </source>
</reference>
<evidence type="ECO:0000256" key="5">
    <source>
        <dbReference type="ARBA" id="ARBA00023002"/>
    </source>
</evidence>
<organism evidence="7 8">
    <name type="scientific">Leucosporidium creatinivorum</name>
    <dbReference type="NCBI Taxonomy" id="106004"/>
    <lineage>
        <taxon>Eukaryota</taxon>
        <taxon>Fungi</taxon>
        <taxon>Dikarya</taxon>
        <taxon>Basidiomycota</taxon>
        <taxon>Pucciniomycotina</taxon>
        <taxon>Microbotryomycetes</taxon>
        <taxon>Leucosporidiales</taxon>
        <taxon>Leucosporidium</taxon>
    </lineage>
</organism>